<protein>
    <submittedName>
        <fullName evidence="2">Uncharacterized protein</fullName>
    </submittedName>
</protein>
<gene>
    <name evidence="2" type="ORF">BpHYR1_045713</name>
</gene>
<evidence type="ECO:0000313" key="3">
    <source>
        <dbReference type="Proteomes" id="UP000276133"/>
    </source>
</evidence>
<evidence type="ECO:0000313" key="2">
    <source>
        <dbReference type="EMBL" id="RNA03861.1"/>
    </source>
</evidence>
<sequence>MYNKLHFALLLSFLTNEILIIEIRKKIITLVLFANSLNQGMAMFKIWCKYLVPFKRFLSISFEPNEDIEIIYVESSLIRKKKNQKMSFCSSKKRVKKEKR</sequence>
<accession>A0A3M7PYR3</accession>
<keyword evidence="1" id="KW-0732">Signal</keyword>
<proteinExistence type="predicted"/>
<keyword evidence="3" id="KW-1185">Reference proteome</keyword>
<feature type="signal peptide" evidence="1">
    <location>
        <begin position="1"/>
        <end position="20"/>
    </location>
</feature>
<feature type="chain" id="PRO_5018288602" evidence="1">
    <location>
        <begin position="21"/>
        <end position="100"/>
    </location>
</feature>
<dbReference type="Proteomes" id="UP000276133">
    <property type="component" value="Unassembled WGS sequence"/>
</dbReference>
<dbReference type="AlphaFoldDB" id="A0A3M7PYR3"/>
<evidence type="ECO:0000256" key="1">
    <source>
        <dbReference type="SAM" id="SignalP"/>
    </source>
</evidence>
<dbReference type="EMBL" id="REGN01008322">
    <property type="protein sequence ID" value="RNA03861.1"/>
    <property type="molecule type" value="Genomic_DNA"/>
</dbReference>
<comment type="caution">
    <text evidence="2">The sequence shown here is derived from an EMBL/GenBank/DDBJ whole genome shotgun (WGS) entry which is preliminary data.</text>
</comment>
<organism evidence="2 3">
    <name type="scientific">Brachionus plicatilis</name>
    <name type="common">Marine rotifer</name>
    <name type="synonym">Brachionus muelleri</name>
    <dbReference type="NCBI Taxonomy" id="10195"/>
    <lineage>
        <taxon>Eukaryota</taxon>
        <taxon>Metazoa</taxon>
        <taxon>Spiralia</taxon>
        <taxon>Gnathifera</taxon>
        <taxon>Rotifera</taxon>
        <taxon>Eurotatoria</taxon>
        <taxon>Monogononta</taxon>
        <taxon>Pseudotrocha</taxon>
        <taxon>Ploima</taxon>
        <taxon>Brachionidae</taxon>
        <taxon>Brachionus</taxon>
    </lineage>
</organism>
<name>A0A3M7PYR3_BRAPC</name>
<reference evidence="2 3" key="1">
    <citation type="journal article" date="2018" name="Sci. Rep.">
        <title>Genomic signatures of local adaptation to the degree of environmental predictability in rotifers.</title>
        <authorList>
            <person name="Franch-Gras L."/>
            <person name="Hahn C."/>
            <person name="Garcia-Roger E.M."/>
            <person name="Carmona M.J."/>
            <person name="Serra M."/>
            <person name="Gomez A."/>
        </authorList>
    </citation>
    <scope>NUCLEOTIDE SEQUENCE [LARGE SCALE GENOMIC DNA]</scope>
    <source>
        <strain evidence="2">HYR1</strain>
    </source>
</reference>